<evidence type="ECO:0000256" key="3">
    <source>
        <dbReference type="ARBA" id="ARBA00022630"/>
    </source>
</evidence>
<dbReference type="SUPFAM" id="SSF54373">
    <property type="entry name" value="FAD-linked reductases, C-terminal domain"/>
    <property type="match status" value="1"/>
</dbReference>
<gene>
    <name evidence="9" type="ORF">BV98_002632</name>
</gene>
<keyword evidence="4 5" id="KW-0274">FAD</keyword>
<evidence type="ECO:0000256" key="2">
    <source>
        <dbReference type="ARBA" id="ARBA00010790"/>
    </source>
</evidence>
<dbReference type="PIRSF" id="PIRSF000137">
    <property type="entry name" value="Alcohol_oxidase"/>
    <property type="match status" value="1"/>
</dbReference>
<dbReference type="Pfam" id="PF00732">
    <property type="entry name" value="GMC_oxred_N"/>
    <property type="match status" value="1"/>
</dbReference>
<proteinExistence type="inferred from homology"/>
<dbReference type="Gene3D" id="3.50.50.60">
    <property type="entry name" value="FAD/NAD(P)-binding domain"/>
    <property type="match status" value="1"/>
</dbReference>
<comment type="caution">
    <text evidence="9">The sequence shown here is derived from an EMBL/GenBank/DDBJ whole genome shotgun (WGS) entry which is preliminary data.</text>
</comment>
<feature type="binding site" evidence="5">
    <location>
        <begin position="94"/>
        <end position="97"/>
    </location>
    <ligand>
        <name>FAD</name>
        <dbReference type="ChEBI" id="CHEBI:57692"/>
    </ligand>
</feature>
<comment type="cofactor">
    <cofactor evidence="1 5">
        <name>FAD</name>
        <dbReference type="ChEBI" id="CHEBI:57692"/>
    </cofactor>
</comment>
<keyword evidence="10" id="KW-1185">Reference proteome</keyword>
<dbReference type="InterPro" id="IPR007867">
    <property type="entry name" value="GMC_OxRtase_C"/>
</dbReference>
<dbReference type="GO" id="GO:0008812">
    <property type="term" value="F:choline dehydrogenase activity"/>
    <property type="evidence" value="ECO:0007669"/>
    <property type="project" value="UniProtKB-EC"/>
</dbReference>
<dbReference type="RefSeq" id="WP_037466748.1">
    <property type="nucleotide sequence ID" value="NZ_BCZD01000008.1"/>
</dbReference>
<feature type="binding site" evidence="5">
    <location>
        <begin position="482"/>
        <end position="483"/>
    </location>
    <ligand>
        <name>FAD</name>
        <dbReference type="ChEBI" id="CHEBI:57692"/>
    </ligand>
</feature>
<keyword evidence="9" id="KW-0560">Oxidoreductase</keyword>
<dbReference type="InterPro" id="IPR036188">
    <property type="entry name" value="FAD/NAD-bd_sf"/>
</dbReference>
<evidence type="ECO:0000313" key="9">
    <source>
        <dbReference type="EMBL" id="KFG89821.1"/>
    </source>
</evidence>
<name>A0A086P8V3_SPHHM</name>
<feature type="domain" description="Glucose-methanol-choline oxidoreductase N-terminal" evidence="8">
    <location>
        <begin position="264"/>
        <end position="278"/>
    </location>
</feature>
<evidence type="ECO:0000259" key="8">
    <source>
        <dbReference type="PROSITE" id="PS00624"/>
    </source>
</evidence>
<dbReference type="PROSITE" id="PS00624">
    <property type="entry name" value="GMC_OXRED_2"/>
    <property type="match status" value="1"/>
</dbReference>
<keyword evidence="3 6" id="KW-0285">Flavoprotein</keyword>
<dbReference type="EMBL" id="JFZA02000023">
    <property type="protein sequence ID" value="KFG89821.1"/>
    <property type="molecule type" value="Genomic_DNA"/>
</dbReference>
<dbReference type="Proteomes" id="UP000024284">
    <property type="component" value="Unassembled WGS sequence"/>
</dbReference>
<dbReference type="EC" id="1.1.99.1" evidence="9"/>
<comment type="similarity">
    <text evidence="2 6">Belongs to the GMC oxidoreductase family.</text>
</comment>
<dbReference type="eggNOG" id="COG2303">
    <property type="taxonomic scope" value="Bacteria"/>
</dbReference>
<dbReference type="GO" id="GO:0050660">
    <property type="term" value="F:flavin adenine dinucleotide binding"/>
    <property type="evidence" value="ECO:0007669"/>
    <property type="project" value="InterPro"/>
</dbReference>
<evidence type="ECO:0000256" key="4">
    <source>
        <dbReference type="ARBA" id="ARBA00022827"/>
    </source>
</evidence>
<dbReference type="STRING" id="76947.GCA_002080435_00129"/>
<reference evidence="9" key="1">
    <citation type="submission" date="2014-08" db="EMBL/GenBank/DDBJ databases">
        <title>Draft genome sequences of Sphingobium herbicidovorans.</title>
        <authorList>
            <person name="Gan H.M."/>
            <person name="Gan H.Y."/>
            <person name="Savka M.A."/>
        </authorList>
    </citation>
    <scope>NUCLEOTIDE SEQUENCE [LARGE SCALE GENOMIC DNA]</scope>
    <source>
        <strain evidence="9">NBRC 16415</strain>
    </source>
</reference>
<organism evidence="9 10">
    <name type="scientific">Sphingobium herbicidovorans (strain ATCC 700291 / DSM 11019 / CCUG 56400 / KCTC 2939 / LMG 18315 / NBRC 16415 / MH)</name>
    <name type="common">Sphingomonas herbicidovorans</name>
    <dbReference type="NCBI Taxonomy" id="1219045"/>
    <lineage>
        <taxon>Bacteria</taxon>
        <taxon>Pseudomonadati</taxon>
        <taxon>Pseudomonadota</taxon>
        <taxon>Alphaproteobacteria</taxon>
        <taxon>Sphingomonadales</taxon>
        <taxon>Sphingomonadaceae</taxon>
        <taxon>Sphingobium</taxon>
    </lineage>
</organism>
<dbReference type="SUPFAM" id="SSF51905">
    <property type="entry name" value="FAD/NAD(P)-binding domain"/>
    <property type="match status" value="1"/>
</dbReference>
<accession>A0A086P8V3</accession>
<dbReference type="InterPro" id="IPR012132">
    <property type="entry name" value="GMC_OxRdtase"/>
</dbReference>
<dbReference type="PROSITE" id="PS00623">
    <property type="entry name" value="GMC_OXRED_1"/>
    <property type="match status" value="1"/>
</dbReference>
<dbReference type="AlphaFoldDB" id="A0A086P8V3"/>
<evidence type="ECO:0000313" key="10">
    <source>
        <dbReference type="Proteomes" id="UP000024284"/>
    </source>
</evidence>
<evidence type="ECO:0000256" key="6">
    <source>
        <dbReference type="RuleBase" id="RU003968"/>
    </source>
</evidence>
<dbReference type="PANTHER" id="PTHR11552:SF147">
    <property type="entry name" value="CHOLINE DEHYDROGENASE, MITOCHONDRIAL"/>
    <property type="match status" value="1"/>
</dbReference>
<dbReference type="Pfam" id="PF05199">
    <property type="entry name" value="GMC_oxred_C"/>
    <property type="match status" value="1"/>
</dbReference>
<dbReference type="Gene3D" id="3.30.410.40">
    <property type="match status" value="1"/>
</dbReference>
<dbReference type="InterPro" id="IPR000172">
    <property type="entry name" value="GMC_OxRdtase_N"/>
</dbReference>
<dbReference type="OrthoDB" id="9785276at2"/>
<protein>
    <submittedName>
        <fullName evidence="9">Choline dehydrogenase</fullName>
        <ecNumber evidence="9">1.1.99.1</ecNumber>
    </submittedName>
</protein>
<evidence type="ECO:0000259" key="7">
    <source>
        <dbReference type="PROSITE" id="PS00623"/>
    </source>
</evidence>
<sequence>MTEIQADIIVVGAGSAGATLASRLAERNAGKILLLEAGGARQDDFWVRTPIGIAKILQNPDYVWPSQTVPQANLVGQNVYLPMGRMLGGSSSVNGMVYVRGDPEEFDHWRDLGCEGWGYDDLLPYFRRMEDFPEGDGATRGRGGPVHVTSLAPDADPLTEAFVAACREAGIPQTRDYNGGRAGSNSGGYEGVGYLQLSTEGGERCGTARAYLKRTARNTDLRIETGARAARILWEGKRAVGVEFSQNGRLVTARAAREVILSAGPIRSPQLLELSGIGQAARLQALGIEPVAELPGVGENFLDHLQSRITFECTGSDTLNMILASRIKMLTMGAKYLLTKKGLMATPSATAHATVRTSREARPAVKIQIHHLSGADRYANAKGMGLDPFPGFGIGFFQLRPRSRGNIHITSADPALDPAIDPNYLADEGDRADMLDALRISRDVVAQDAMRPFVVRETRPGPEIADDAGLLDYIKRSGQTSWHPIGTCKMGSDPMAVVGPDLRVQGVEGLRIADSSIMPTMPSSNTNAASIMIGEKAADLIAGQR</sequence>
<dbReference type="PANTHER" id="PTHR11552">
    <property type="entry name" value="GLUCOSE-METHANOL-CHOLINE GMC OXIDOREDUCTASE"/>
    <property type="match status" value="1"/>
</dbReference>
<evidence type="ECO:0000256" key="5">
    <source>
        <dbReference type="PIRSR" id="PIRSR000137-2"/>
    </source>
</evidence>
<dbReference type="PATRIC" id="fig|1219045.3.peg.2666"/>
<feature type="domain" description="Glucose-methanol-choline oxidoreductase N-terminal" evidence="7">
    <location>
        <begin position="84"/>
        <end position="107"/>
    </location>
</feature>
<evidence type="ECO:0000256" key="1">
    <source>
        <dbReference type="ARBA" id="ARBA00001974"/>
    </source>
</evidence>